<protein>
    <submittedName>
        <fullName evidence="2">Uncharacterized protein</fullName>
    </submittedName>
</protein>
<accession>F4D582</accession>
<organism evidence="2 3">
    <name type="scientific">Helicobacter pylori 83</name>
    <dbReference type="NCBI Taxonomy" id="585538"/>
    <lineage>
        <taxon>Bacteria</taxon>
        <taxon>Pseudomonadati</taxon>
        <taxon>Campylobacterota</taxon>
        <taxon>Epsilonproteobacteria</taxon>
        <taxon>Campylobacterales</taxon>
        <taxon>Helicobacteraceae</taxon>
        <taxon>Helicobacter</taxon>
    </lineage>
</organism>
<dbReference type="KEGG" id="hpx:HMPREF0462_0552"/>
<dbReference type="HOGENOM" id="CLU_2990522_0_0_7"/>
<keyword evidence="1" id="KW-0812">Transmembrane</keyword>
<sequence>MEMQSKKIEETKAKDRKNGLQLVFQAVCFVLRFLLFFNPSFIFIASCGIIFLLNSSA</sequence>
<proteinExistence type="predicted"/>
<evidence type="ECO:0000256" key="1">
    <source>
        <dbReference type="SAM" id="Phobius"/>
    </source>
</evidence>
<keyword evidence="1" id="KW-0472">Membrane</keyword>
<dbReference type="AlphaFoldDB" id="F4D582"/>
<keyword evidence="1" id="KW-1133">Transmembrane helix</keyword>
<evidence type="ECO:0000313" key="2">
    <source>
        <dbReference type="EMBL" id="AEE70157.1"/>
    </source>
</evidence>
<dbReference type="Proteomes" id="UP000008459">
    <property type="component" value="Chromosome"/>
</dbReference>
<dbReference type="EMBL" id="CP002605">
    <property type="protein sequence ID" value="AEE70157.1"/>
    <property type="molecule type" value="Genomic_DNA"/>
</dbReference>
<feature type="transmembrane region" description="Helical" evidence="1">
    <location>
        <begin position="20"/>
        <end position="53"/>
    </location>
</feature>
<name>F4D582_HELPX</name>
<gene>
    <name evidence="2" type="ORF">HMPREF0462_0552</name>
</gene>
<reference evidence="2 3" key="1">
    <citation type="submission" date="2011-03" db="EMBL/GenBank/DDBJ databases">
        <authorList>
            <person name="Muzny D."/>
            <person name="Qin X."/>
            <person name="Deng J."/>
            <person name="Jiang H."/>
            <person name="Liu Y."/>
            <person name="Qu J."/>
            <person name="Song X.-Z."/>
            <person name="Zhang L."/>
            <person name="Thornton R."/>
            <person name="Coyle M."/>
            <person name="Francisco L."/>
            <person name="Jackson L."/>
            <person name="Javaid M."/>
            <person name="Korchina V."/>
            <person name="Kovar C."/>
            <person name="Mata R."/>
            <person name="Mathew T."/>
            <person name="Ngo R."/>
            <person name="Nguyen L."/>
            <person name="Nguyen N."/>
            <person name="Okwuonu G."/>
            <person name="Ongeri F."/>
            <person name="Pham C."/>
            <person name="Simmons D."/>
            <person name="Wilczek-Boney K."/>
            <person name="Hale W."/>
            <person name="Jakkamsetti A."/>
            <person name="Pham P."/>
            <person name="Ruth R."/>
            <person name="San Lucas F."/>
            <person name="Warren J."/>
            <person name="Zhang J."/>
            <person name="Zhao Z."/>
            <person name="Zhou C."/>
            <person name="Zhu D."/>
            <person name="Lee S."/>
            <person name="Bess C."/>
            <person name="Blankenburg K."/>
            <person name="Forbes L."/>
            <person name="Fu Q."/>
            <person name="Gubbala S."/>
            <person name="Hirani K."/>
            <person name="Jayaseelan J.C."/>
            <person name="Lara F."/>
            <person name="Munidasa M."/>
            <person name="Palculict T."/>
            <person name="Patil S."/>
            <person name="Pu L.-L."/>
            <person name="Saada N."/>
            <person name="Tang L."/>
            <person name="Weissenberger G."/>
            <person name="Zhu Y."/>
            <person name="Hemphill L."/>
            <person name="Shang Y."/>
            <person name="Youmans B."/>
            <person name="Ayvaz T."/>
            <person name="Ross M."/>
            <person name="Santibanez J."/>
            <person name="Aqrawi P."/>
            <person name="Gross S."/>
            <person name="Joshi V."/>
            <person name="Fowler G."/>
            <person name="Nazareth L."/>
            <person name="Reid J."/>
            <person name="Worley K."/>
            <person name="Petrosino J."/>
            <person name="Highlander S."/>
            <person name="Gibbs R."/>
            <person name="Gibbs R."/>
        </authorList>
    </citation>
    <scope>NUCLEOTIDE SEQUENCE [LARGE SCALE GENOMIC DNA]</scope>
    <source>
        <strain evidence="2 3">83</strain>
    </source>
</reference>
<evidence type="ECO:0000313" key="3">
    <source>
        <dbReference type="Proteomes" id="UP000008459"/>
    </source>
</evidence>